<keyword evidence="10" id="KW-0812">Transmembrane</keyword>
<feature type="transmembrane region" description="Helical" evidence="10">
    <location>
        <begin position="9"/>
        <end position="31"/>
    </location>
</feature>
<dbReference type="CDD" id="cd00082">
    <property type="entry name" value="HisKA"/>
    <property type="match status" value="1"/>
</dbReference>
<name>A0A1E3VT66_9HYPH</name>
<evidence type="ECO:0000256" key="6">
    <source>
        <dbReference type="ARBA" id="ARBA00022679"/>
    </source>
</evidence>
<dbReference type="InterPro" id="IPR036890">
    <property type="entry name" value="HATPase_C_sf"/>
</dbReference>
<keyword evidence="4" id="KW-1003">Cell membrane</keyword>
<dbReference type="GO" id="GO:0000155">
    <property type="term" value="F:phosphorelay sensor kinase activity"/>
    <property type="evidence" value="ECO:0007669"/>
    <property type="project" value="InterPro"/>
</dbReference>
<dbReference type="InterPro" id="IPR036097">
    <property type="entry name" value="HisK_dim/P_sf"/>
</dbReference>
<organism evidence="13 14">
    <name type="scientific">Methyloceanibacter superfactus</name>
    <dbReference type="NCBI Taxonomy" id="1774969"/>
    <lineage>
        <taxon>Bacteria</taxon>
        <taxon>Pseudomonadati</taxon>
        <taxon>Pseudomonadota</taxon>
        <taxon>Alphaproteobacteria</taxon>
        <taxon>Hyphomicrobiales</taxon>
        <taxon>Hyphomicrobiaceae</taxon>
        <taxon>Methyloceanibacter</taxon>
    </lineage>
</organism>
<keyword evidence="7" id="KW-0547">Nucleotide-binding</keyword>
<dbReference type="SUPFAM" id="SSF47384">
    <property type="entry name" value="Homodimeric domain of signal transducing histidine kinase"/>
    <property type="match status" value="1"/>
</dbReference>
<evidence type="ECO:0000256" key="8">
    <source>
        <dbReference type="ARBA" id="ARBA00022777"/>
    </source>
</evidence>
<keyword evidence="9" id="KW-0067">ATP-binding</keyword>
<dbReference type="InterPro" id="IPR003594">
    <property type="entry name" value="HATPase_dom"/>
</dbReference>
<comment type="caution">
    <text evidence="13">The sequence shown here is derived from an EMBL/GenBank/DDBJ whole genome shotgun (WGS) entry which is preliminary data.</text>
</comment>
<reference evidence="13 14" key="1">
    <citation type="journal article" date="2016" name="Environ. Microbiol.">
        <title>New Methyloceanibacter diversity from North Sea sediments includes methanotroph containing solely the soluble methane monooxygenase.</title>
        <authorList>
            <person name="Vekeman B."/>
            <person name="Kerckhof F.M."/>
            <person name="Cremers G."/>
            <person name="de Vos P."/>
            <person name="Vandamme P."/>
            <person name="Boon N."/>
            <person name="Op den Camp H.J."/>
            <person name="Heylen K."/>
        </authorList>
    </citation>
    <scope>NUCLEOTIDE SEQUENCE [LARGE SCALE GENOMIC DNA]</scope>
    <source>
        <strain evidence="13 14">R-67175</strain>
    </source>
</reference>
<dbReference type="InterPro" id="IPR003661">
    <property type="entry name" value="HisK_dim/P_dom"/>
</dbReference>
<dbReference type="OrthoDB" id="9804645at2"/>
<evidence type="ECO:0000256" key="10">
    <source>
        <dbReference type="SAM" id="Phobius"/>
    </source>
</evidence>
<dbReference type="EMBL" id="LPWF01000028">
    <property type="protein sequence ID" value="ODR96719.1"/>
    <property type="molecule type" value="Genomic_DNA"/>
</dbReference>
<dbReference type="PRINTS" id="PR00344">
    <property type="entry name" value="BCTRLSENSOR"/>
</dbReference>
<dbReference type="InterPro" id="IPR004358">
    <property type="entry name" value="Sig_transdc_His_kin-like_C"/>
</dbReference>
<feature type="transmembrane region" description="Helical" evidence="10">
    <location>
        <begin position="134"/>
        <end position="153"/>
    </location>
</feature>
<dbReference type="InterPro" id="IPR050980">
    <property type="entry name" value="2C_sensor_his_kinase"/>
</dbReference>
<dbReference type="PANTHER" id="PTHR44936">
    <property type="entry name" value="SENSOR PROTEIN CREC"/>
    <property type="match status" value="1"/>
</dbReference>
<evidence type="ECO:0000259" key="11">
    <source>
        <dbReference type="PROSITE" id="PS50109"/>
    </source>
</evidence>
<dbReference type="STRING" id="1774969.AUC69_14090"/>
<dbReference type="InterPro" id="IPR003660">
    <property type="entry name" value="HAMP_dom"/>
</dbReference>
<sequence>MNTLRVKFALLLVIAIVSVVGLLTVVLFYLLGPPTRSERAIEGVVRQVEMVLKLTSSGLDGVTLADGPAGGRLYERTTEALRETLKKRGIDLPVTISRQGHHAPLIVSVPIGDKGWLWMPTSGMPPPGPPWKALFRWLMLIALGATVIAVFVANRMVRPLVFLENAVASVGADGMLPELPERGPAEVRATAKALNSLSTRLKRAMESRMRLVAAAGHDMRTPITRMRLRAEFVTDEDERGKWLNDLDELERIADSAIMLVREETGAAAPELVRLDELVSDIGADLREQNLDVTIEDVQPVTVRVSRFKLNRALRNLIINAATHGVRARVSVNAPNGPMARIVIADGGPGIPPAVIDQVFEPFFRADPARRQDIPGAGLGLTIARELVQRAGGNISIANGPGGGLVQVVELPKAVETEPA</sequence>
<dbReference type="PROSITE" id="PS50109">
    <property type="entry name" value="HIS_KIN"/>
    <property type="match status" value="1"/>
</dbReference>
<evidence type="ECO:0000256" key="5">
    <source>
        <dbReference type="ARBA" id="ARBA00022553"/>
    </source>
</evidence>
<feature type="domain" description="HAMP" evidence="12">
    <location>
        <begin position="154"/>
        <end position="206"/>
    </location>
</feature>
<accession>A0A1E3VT66</accession>
<dbReference type="EC" id="2.7.13.3" evidence="3"/>
<evidence type="ECO:0000256" key="1">
    <source>
        <dbReference type="ARBA" id="ARBA00000085"/>
    </source>
</evidence>
<keyword evidence="14" id="KW-1185">Reference proteome</keyword>
<keyword evidence="6" id="KW-0808">Transferase</keyword>
<dbReference type="PROSITE" id="PS50885">
    <property type="entry name" value="HAMP"/>
    <property type="match status" value="1"/>
</dbReference>
<dbReference type="SUPFAM" id="SSF55874">
    <property type="entry name" value="ATPase domain of HSP90 chaperone/DNA topoisomerase II/histidine kinase"/>
    <property type="match status" value="1"/>
</dbReference>
<evidence type="ECO:0000313" key="14">
    <source>
        <dbReference type="Proteomes" id="UP000094472"/>
    </source>
</evidence>
<evidence type="ECO:0000259" key="12">
    <source>
        <dbReference type="PROSITE" id="PS50885"/>
    </source>
</evidence>
<dbReference type="GO" id="GO:0005524">
    <property type="term" value="F:ATP binding"/>
    <property type="evidence" value="ECO:0007669"/>
    <property type="project" value="UniProtKB-KW"/>
</dbReference>
<dbReference type="AlphaFoldDB" id="A0A1E3VT66"/>
<evidence type="ECO:0000256" key="2">
    <source>
        <dbReference type="ARBA" id="ARBA00004651"/>
    </source>
</evidence>
<proteinExistence type="predicted"/>
<feature type="domain" description="Histidine kinase" evidence="11">
    <location>
        <begin position="214"/>
        <end position="414"/>
    </location>
</feature>
<evidence type="ECO:0000256" key="4">
    <source>
        <dbReference type="ARBA" id="ARBA00022475"/>
    </source>
</evidence>
<dbReference type="InterPro" id="IPR005467">
    <property type="entry name" value="His_kinase_dom"/>
</dbReference>
<keyword evidence="5" id="KW-0597">Phosphoprotein</keyword>
<dbReference type="Gene3D" id="3.30.565.10">
    <property type="entry name" value="Histidine kinase-like ATPase, C-terminal domain"/>
    <property type="match status" value="1"/>
</dbReference>
<dbReference type="SMART" id="SM00387">
    <property type="entry name" value="HATPase_c"/>
    <property type="match status" value="1"/>
</dbReference>
<gene>
    <name evidence="13" type="ORF">AUC69_14090</name>
</gene>
<dbReference type="RefSeq" id="WP_069442233.1">
    <property type="nucleotide sequence ID" value="NZ_LPWF01000028.1"/>
</dbReference>
<evidence type="ECO:0000256" key="9">
    <source>
        <dbReference type="ARBA" id="ARBA00022840"/>
    </source>
</evidence>
<keyword evidence="10" id="KW-0472">Membrane</keyword>
<evidence type="ECO:0000256" key="3">
    <source>
        <dbReference type="ARBA" id="ARBA00012438"/>
    </source>
</evidence>
<dbReference type="Pfam" id="PF02518">
    <property type="entry name" value="HATPase_c"/>
    <property type="match status" value="1"/>
</dbReference>
<keyword evidence="8 13" id="KW-0418">Kinase</keyword>
<dbReference type="Gene3D" id="1.10.287.130">
    <property type="match status" value="1"/>
</dbReference>
<evidence type="ECO:0000313" key="13">
    <source>
        <dbReference type="EMBL" id="ODR96719.1"/>
    </source>
</evidence>
<evidence type="ECO:0000256" key="7">
    <source>
        <dbReference type="ARBA" id="ARBA00022741"/>
    </source>
</evidence>
<dbReference type="PANTHER" id="PTHR44936:SF10">
    <property type="entry name" value="SENSOR PROTEIN RSTB"/>
    <property type="match status" value="1"/>
</dbReference>
<comment type="catalytic activity">
    <reaction evidence="1">
        <text>ATP + protein L-histidine = ADP + protein N-phospho-L-histidine.</text>
        <dbReference type="EC" id="2.7.13.3"/>
    </reaction>
</comment>
<keyword evidence="10" id="KW-1133">Transmembrane helix</keyword>
<comment type="subcellular location">
    <subcellularLocation>
        <location evidence="2">Cell membrane</location>
        <topology evidence="2">Multi-pass membrane protein</topology>
    </subcellularLocation>
</comment>
<dbReference type="Proteomes" id="UP000094472">
    <property type="component" value="Unassembled WGS sequence"/>
</dbReference>
<protein>
    <recommendedName>
        <fullName evidence="3">histidine kinase</fullName>
        <ecNumber evidence="3">2.7.13.3</ecNumber>
    </recommendedName>
</protein>
<dbReference type="GO" id="GO:0005886">
    <property type="term" value="C:plasma membrane"/>
    <property type="evidence" value="ECO:0007669"/>
    <property type="project" value="UniProtKB-SubCell"/>
</dbReference>